<dbReference type="GO" id="GO:0016491">
    <property type="term" value="F:oxidoreductase activity"/>
    <property type="evidence" value="ECO:0007669"/>
    <property type="project" value="UniProtKB-KW"/>
</dbReference>
<dbReference type="InterPro" id="IPR041117">
    <property type="entry name" value="SoxA_A3"/>
</dbReference>
<evidence type="ECO:0000313" key="3">
    <source>
        <dbReference type="EMBL" id="NYB75722.1"/>
    </source>
</evidence>
<dbReference type="InterPro" id="IPR041854">
    <property type="entry name" value="BFD-like_2Fe2S-bd_dom_sf"/>
</dbReference>
<dbReference type="CDD" id="cd19946">
    <property type="entry name" value="GlpA-like_Fer2_BFD-like"/>
    <property type="match status" value="1"/>
</dbReference>
<evidence type="ECO:0000313" key="4">
    <source>
        <dbReference type="Proteomes" id="UP000611629"/>
    </source>
</evidence>
<dbReference type="RefSeq" id="WP_179239441.1">
    <property type="nucleotide sequence ID" value="NZ_JACBNQ010000027.1"/>
</dbReference>
<accession>A0A974BN02</accession>
<feature type="domain" description="SoxA A3" evidence="2">
    <location>
        <begin position="6"/>
        <end position="85"/>
    </location>
</feature>
<dbReference type="Proteomes" id="UP000611629">
    <property type="component" value="Unassembled WGS sequence"/>
</dbReference>
<sequence length="93" mass="10430">MNENTIICRCSDVTLKQVRDLINDGYVTYDEIKRITRIGMGPCQGKTCGQLVMREIANMTGQNIKDIKFQTTRPPVVGVKLGLIAKEGKKDEE</sequence>
<organism evidence="3 4">
    <name type="scientific">Sedimentibacter hydroxybenzoicus DSM 7310</name>
    <dbReference type="NCBI Taxonomy" id="1123245"/>
    <lineage>
        <taxon>Bacteria</taxon>
        <taxon>Bacillati</taxon>
        <taxon>Bacillota</taxon>
        <taxon>Tissierellia</taxon>
        <taxon>Sedimentibacter</taxon>
    </lineage>
</organism>
<dbReference type="AlphaFoldDB" id="A0A974BN02"/>
<evidence type="ECO:0000259" key="2">
    <source>
        <dbReference type="Pfam" id="PF17806"/>
    </source>
</evidence>
<reference evidence="3" key="1">
    <citation type="submission" date="2020-07" db="EMBL/GenBank/DDBJ databases">
        <title>Genomic analysis of a strain of Sedimentibacter Hydroxybenzoicus DSM7310.</title>
        <authorList>
            <person name="Ma S."/>
        </authorList>
    </citation>
    <scope>NUCLEOTIDE SEQUENCE</scope>
    <source>
        <strain evidence="3">DSM 7310</strain>
    </source>
</reference>
<protein>
    <submittedName>
        <fullName evidence="3">(2Fe-2S)-binding protein</fullName>
    </submittedName>
</protein>
<keyword evidence="4" id="KW-1185">Reference proteome</keyword>
<comment type="caution">
    <text evidence="3">The sequence shown here is derived from an EMBL/GenBank/DDBJ whole genome shotgun (WGS) entry which is preliminary data.</text>
</comment>
<gene>
    <name evidence="3" type="ORF">HZF24_16355</name>
</gene>
<dbReference type="InterPro" id="IPR051691">
    <property type="entry name" value="Metab_Enz_Cyan_OpOx_G3PDH"/>
</dbReference>
<dbReference type="PANTHER" id="PTHR42949">
    <property type="entry name" value="ANAEROBIC GLYCEROL-3-PHOSPHATE DEHYDROGENASE SUBUNIT B"/>
    <property type="match status" value="1"/>
</dbReference>
<evidence type="ECO:0000256" key="1">
    <source>
        <dbReference type="ARBA" id="ARBA00023002"/>
    </source>
</evidence>
<dbReference type="EMBL" id="JACBNQ010000027">
    <property type="protein sequence ID" value="NYB75722.1"/>
    <property type="molecule type" value="Genomic_DNA"/>
</dbReference>
<keyword evidence="1" id="KW-0560">Oxidoreductase</keyword>
<dbReference type="PANTHER" id="PTHR42949:SF3">
    <property type="entry name" value="ANAEROBIC GLYCEROL-3-PHOSPHATE DEHYDROGENASE SUBUNIT B"/>
    <property type="match status" value="1"/>
</dbReference>
<proteinExistence type="predicted"/>
<dbReference type="Gene3D" id="1.10.10.1100">
    <property type="entry name" value="BFD-like [2Fe-2S]-binding domain"/>
    <property type="match status" value="1"/>
</dbReference>
<dbReference type="Pfam" id="PF17806">
    <property type="entry name" value="SO_alpha_A3"/>
    <property type="match status" value="1"/>
</dbReference>
<name>A0A974BN02_SEDHY</name>